<dbReference type="InterPro" id="IPR018114">
    <property type="entry name" value="TRYPSIN_HIS"/>
</dbReference>
<evidence type="ECO:0000313" key="11">
    <source>
        <dbReference type="EMBL" id="BAX07318.1"/>
    </source>
</evidence>
<dbReference type="InterPro" id="IPR033116">
    <property type="entry name" value="TRYPSIN_SER"/>
</dbReference>
<evidence type="ECO:0000256" key="2">
    <source>
        <dbReference type="ARBA" id="ARBA00022525"/>
    </source>
</evidence>
<dbReference type="PANTHER" id="PTHR24252">
    <property type="entry name" value="ACROSIN-RELATED"/>
    <property type="match status" value="1"/>
</dbReference>
<dbReference type="FunFam" id="2.40.10.10:FF:000038">
    <property type="entry name" value="Serine protease"/>
    <property type="match status" value="1"/>
</dbReference>
<dbReference type="PRINTS" id="PR00722">
    <property type="entry name" value="CHYMOTRYPSIN"/>
</dbReference>
<dbReference type="PROSITE" id="PS00135">
    <property type="entry name" value="TRYPSIN_SER"/>
    <property type="match status" value="1"/>
</dbReference>
<dbReference type="GO" id="GO:0004252">
    <property type="term" value="F:serine-type endopeptidase activity"/>
    <property type="evidence" value="ECO:0007669"/>
    <property type="project" value="InterPro"/>
</dbReference>
<evidence type="ECO:0000259" key="10">
    <source>
        <dbReference type="PROSITE" id="PS50240"/>
    </source>
</evidence>
<keyword evidence="8" id="KW-0720">Serine protease</keyword>
<protein>
    <recommendedName>
        <fullName evidence="6">Phenoloxidase-activating factor 2</fullName>
    </recommendedName>
    <alternativeName>
        <fullName evidence="7">Prophenoloxidase-activating factor II</fullName>
    </alternativeName>
</protein>
<name>A0A1V1FVC3_9NEOP</name>
<keyword evidence="4" id="KW-1015">Disulfide bond</keyword>
<dbReference type="SMART" id="SM00020">
    <property type="entry name" value="Tryp_SPc"/>
    <property type="match status" value="1"/>
</dbReference>
<gene>
    <name evidence="11" type="primary">SP26</name>
</gene>
<sequence length="422" mass="46756">MQRVVWRIQLSLLFALSCVVHLAVLSDDTSNIPSSKSEDDVSTRPALELVSWSSGGFSEASRRFLRQLGTAVHNSTLRLLGFLRPDQGYQDCTTPSGKKGRCRHLQYCLFGEHRTLQTLLDFTCIIERRYVGVCCPEGQENIDAGNVGGLPGSDAAGQLPGIDPGFPDGDPTPSVVRGCGVNTVTGSRIVGGQPADPKEWPWMVALLRERDRHFCGGVLITDLHVLTAAHCVHRMAAKDIRIRLGEYDFTRSNETRVQDFEIVDIRVHLDFSLQTYEHDIAILKLHRRTVFNSYIWPVCLPPPGPNFENITAIVTGWGTVSYGGPVSPVLMEVPVPVWNQERCVRRYTQPIMDTALCAGAYEGGKDSCQGDSGGPLMLQLDSGRWTTIGIVSWGIRCGEPNKPGIYTRVNRYLQWIVENSVF</sequence>
<dbReference type="AlphaFoldDB" id="A0A1V1FVC3"/>
<dbReference type="SMART" id="SM00680">
    <property type="entry name" value="CLIP"/>
    <property type="match status" value="1"/>
</dbReference>
<keyword evidence="3 9" id="KW-0732">Signal</keyword>
<dbReference type="InterPro" id="IPR009003">
    <property type="entry name" value="Peptidase_S1_PA"/>
</dbReference>
<dbReference type="InterPro" id="IPR043504">
    <property type="entry name" value="Peptidase_S1_PA_chymotrypsin"/>
</dbReference>
<feature type="domain" description="Peptidase S1" evidence="10">
    <location>
        <begin position="189"/>
        <end position="421"/>
    </location>
</feature>
<dbReference type="EMBL" id="FX985305">
    <property type="protein sequence ID" value="BAX07318.1"/>
    <property type="molecule type" value="mRNA"/>
</dbReference>
<dbReference type="PANTHER" id="PTHR24252:SF7">
    <property type="entry name" value="HYALIN"/>
    <property type="match status" value="1"/>
</dbReference>
<proteinExistence type="evidence at transcript level"/>
<dbReference type="InterPro" id="IPR001254">
    <property type="entry name" value="Trypsin_dom"/>
</dbReference>
<accession>A0A1V1FVC3</accession>
<keyword evidence="2" id="KW-0964">Secreted</keyword>
<keyword evidence="8 11" id="KW-0645">Protease</keyword>
<feature type="chain" id="PRO_5013115581" description="Phenoloxidase-activating factor 2" evidence="9">
    <location>
        <begin position="23"/>
        <end position="422"/>
    </location>
</feature>
<dbReference type="PROSITE" id="PS00134">
    <property type="entry name" value="TRYPSIN_HIS"/>
    <property type="match status" value="1"/>
</dbReference>
<comment type="similarity">
    <text evidence="5">Belongs to the peptidase S1 family. CLIP subfamily.</text>
</comment>
<dbReference type="GO" id="GO:0006508">
    <property type="term" value="P:proteolysis"/>
    <property type="evidence" value="ECO:0007669"/>
    <property type="project" value="UniProtKB-KW"/>
</dbReference>
<dbReference type="CDD" id="cd00190">
    <property type="entry name" value="Tryp_SPc"/>
    <property type="match status" value="1"/>
</dbReference>
<dbReference type="GO" id="GO:0005576">
    <property type="term" value="C:extracellular region"/>
    <property type="evidence" value="ECO:0007669"/>
    <property type="project" value="UniProtKB-SubCell"/>
</dbReference>
<dbReference type="PROSITE" id="PS51257">
    <property type="entry name" value="PROKAR_LIPOPROTEIN"/>
    <property type="match status" value="1"/>
</dbReference>
<comment type="subcellular location">
    <subcellularLocation>
        <location evidence="1">Secreted</location>
    </subcellularLocation>
</comment>
<dbReference type="InterPro" id="IPR001314">
    <property type="entry name" value="Peptidase_S1A"/>
</dbReference>
<dbReference type="PROSITE" id="PS50240">
    <property type="entry name" value="TRYPSIN_DOM"/>
    <property type="match status" value="1"/>
</dbReference>
<evidence type="ECO:0000256" key="3">
    <source>
        <dbReference type="ARBA" id="ARBA00022729"/>
    </source>
</evidence>
<evidence type="ECO:0000256" key="6">
    <source>
        <dbReference type="ARBA" id="ARBA00068096"/>
    </source>
</evidence>
<evidence type="ECO:0000256" key="8">
    <source>
        <dbReference type="RuleBase" id="RU363034"/>
    </source>
</evidence>
<dbReference type="Gene3D" id="2.40.10.10">
    <property type="entry name" value="Trypsin-like serine proteases"/>
    <property type="match status" value="1"/>
</dbReference>
<evidence type="ECO:0000256" key="1">
    <source>
        <dbReference type="ARBA" id="ARBA00004613"/>
    </source>
</evidence>
<dbReference type="SUPFAM" id="SSF50494">
    <property type="entry name" value="Trypsin-like serine proteases"/>
    <property type="match status" value="1"/>
</dbReference>
<keyword evidence="8" id="KW-0378">Hydrolase</keyword>
<feature type="signal peptide" evidence="9">
    <location>
        <begin position="1"/>
        <end position="22"/>
    </location>
</feature>
<dbReference type="InterPro" id="IPR022700">
    <property type="entry name" value="CLIP"/>
</dbReference>
<evidence type="ECO:0000256" key="9">
    <source>
        <dbReference type="SAM" id="SignalP"/>
    </source>
</evidence>
<evidence type="ECO:0000256" key="5">
    <source>
        <dbReference type="ARBA" id="ARBA00024195"/>
    </source>
</evidence>
<evidence type="ECO:0000256" key="7">
    <source>
        <dbReference type="ARBA" id="ARBA00076468"/>
    </source>
</evidence>
<organism evidence="11">
    <name type="scientific">Reticulitermes speratus</name>
    <dbReference type="NCBI Taxonomy" id="60591"/>
    <lineage>
        <taxon>Eukaryota</taxon>
        <taxon>Metazoa</taxon>
        <taxon>Ecdysozoa</taxon>
        <taxon>Arthropoda</taxon>
        <taxon>Hexapoda</taxon>
        <taxon>Insecta</taxon>
        <taxon>Pterygota</taxon>
        <taxon>Neoptera</taxon>
        <taxon>Polyneoptera</taxon>
        <taxon>Dictyoptera</taxon>
        <taxon>Blattodea</taxon>
        <taxon>Blattoidea</taxon>
        <taxon>Termitoidae</taxon>
        <taxon>Rhinotermitidae</taxon>
        <taxon>Reticulitermes</taxon>
        <taxon>Frontotermes</taxon>
    </lineage>
</organism>
<reference evidence="11" key="1">
    <citation type="journal article" date="2017" name="PLoS ONE">
        <title>Caste-, sex-, and age-dependent expression of immune-related genes in a Japanese subterranean termite, Reticulitermes speratus.</title>
        <authorList>
            <person name="Mitaka Y."/>
            <person name="Kobayashi K."/>
            <person name="Matsuura K."/>
        </authorList>
    </citation>
    <scope>NUCLEOTIDE SEQUENCE</scope>
    <source>
        <tissue evidence="11">Whole body</tissue>
    </source>
</reference>
<evidence type="ECO:0000256" key="4">
    <source>
        <dbReference type="ARBA" id="ARBA00023157"/>
    </source>
</evidence>
<dbReference type="Pfam" id="PF00089">
    <property type="entry name" value="Trypsin"/>
    <property type="match status" value="1"/>
</dbReference>